<dbReference type="PROSITE" id="PS52050">
    <property type="entry name" value="WYL"/>
    <property type="match status" value="1"/>
</dbReference>
<dbReference type="InterPro" id="IPR036390">
    <property type="entry name" value="WH_DNA-bd_sf"/>
</dbReference>
<dbReference type="Pfam" id="PF08279">
    <property type="entry name" value="HTH_11"/>
    <property type="match status" value="1"/>
</dbReference>
<evidence type="ECO:0000259" key="2">
    <source>
        <dbReference type="Pfam" id="PF13280"/>
    </source>
</evidence>
<gene>
    <name evidence="3" type="ORF">M0651_05715</name>
</gene>
<dbReference type="SUPFAM" id="SSF46785">
    <property type="entry name" value="Winged helix' DNA-binding domain"/>
    <property type="match status" value="1"/>
</dbReference>
<name>A0A9X1XVA3_9BACL</name>
<evidence type="ECO:0000313" key="3">
    <source>
        <dbReference type="EMBL" id="MCK8486670.1"/>
    </source>
</evidence>
<proteinExistence type="predicted"/>
<dbReference type="AlphaFoldDB" id="A0A9X1XVA3"/>
<reference evidence="3" key="1">
    <citation type="submission" date="2022-04" db="EMBL/GenBank/DDBJ databases">
        <authorList>
            <person name="Seo M.-J."/>
        </authorList>
    </citation>
    <scope>NUCLEOTIDE SEQUENCE</scope>
    <source>
        <strain evidence="3">MBLB2552</strain>
    </source>
</reference>
<dbReference type="RefSeq" id="WP_248550879.1">
    <property type="nucleotide sequence ID" value="NZ_JALPRK010000003.1"/>
</dbReference>
<protein>
    <submittedName>
        <fullName evidence="3">WYL domain-containing protein</fullName>
    </submittedName>
</protein>
<organism evidence="3 4">
    <name type="scientific">Paenibacillus mellifer</name>
    <dbReference type="NCBI Taxonomy" id="2937794"/>
    <lineage>
        <taxon>Bacteria</taxon>
        <taxon>Bacillati</taxon>
        <taxon>Bacillota</taxon>
        <taxon>Bacilli</taxon>
        <taxon>Bacillales</taxon>
        <taxon>Paenibacillaceae</taxon>
        <taxon>Paenibacillus</taxon>
    </lineage>
</organism>
<evidence type="ECO:0000259" key="1">
    <source>
        <dbReference type="Pfam" id="PF08279"/>
    </source>
</evidence>
<dbReference type="EMBL" id="JALPRK010000003">
    <property type="protein sequence ID" value="MCK8486670.1"/>
    <property type="molecule type" value="Genomic_DNA"/>
</dbReference>
<dbReference type="PANTHER" id="PTHR34580:SF9">
    <property type="entry name" value="SLL5097 PROTEIN"/>
    <property type="match status" value="1"/>
</dbReference>
<evidence type="ECO:0000313" key="4">
    <source>
        <dbReference type="Proteomes" id="UP001139534"/>
    </source>
</evidence>
<sequence>MKKAERLNQELIFLSNKHEFRLKDLMEEFHISKRTALRDLEELAALGLPYYTESGRYGGYKLINQTLLPPVYFNKDEIRAIFFALNALNILSSTPFEKSYPHIRQKLLATLPKSQQEYLDRMLKVVRYYSVAPINPPEYLALILTAIMEEKVVRMIYSQHETIQIDLQVYELFYRNGIWFCSAYEVNQRMWGTYRCDYMSECEILEEIEHTHSLKELKISHEEHVKNYHHIPFRAQLTSFGKELFLKHHYPNMVLEEKDGISYLTGGYNEAELDYMTHYLCSYGKHVKIEFPEQLKKSYLQQLDEIKSQYL</sequence>
<feature type="domain" description="Helix-turn-helix type 11" evidence="1">
    <location>
        <begin position="6"/>
        <end position="61"/>
    </location>
</feature>
<dbReference type="Proteomes" id="UP001139534">
    <property type="component" value="Unassembled WGS sequence"/>
</dbReference>
<dbReference type="InterPro" id="IPR036388">
    <property type="entry name" value="WH-like_DNA-bd_sf"/>
</dbReference>
<dbReference type="Pfam" id="PF13280">
    <property type="entry name" value="WYL"/>
    <property type="match status" value="1"/>
</dbReference>
<comment type="caution">
    <text evidence="3">The sequence shown here is derived from an EMBL/GenBank/DDBJ whole genome shotgun (WGS) entry which is preliminary data.</text>
</comment>
<dbReference type="InterPro" id="IPR051534">
    <property type="entry name" value="CBASS_pafABC_assoc_protein"/>
</dbReference>
<keyword evidence="4" id="KW-1185">Reference proteome</keyword>
<dbReference type="PANTHER" id="PTHR34580">
    <property type="match status" value="1"/>
</dbReference>
<feature type="domain" description="WYL" evidence="2">
    <location>
        <begin position="138"/>
        <end position="203"/>
    </location>
</feature>
<accession>A0A9X1XVA3</accession>
<dbReference type="Gene3D" id="1.10.10.10">
    <property type="entry name" value="Winged helix-like DNA-binding domain superfamily/Winged helix DNA-binding domain"/>
    <property type="match status" value="1"/>
</dbReference>
<dbReference type="InterPro" id="IPR026881">
    <property type="entry name" value="WYL_dom"/>
</dbReference>
<dbReference type="InterPro" id="IPR013196">
    <property type="entry name" value="HTH_11"/>
</dbReference>